<evidence type="ECO:0000256" key="1">
    <source>
        <dbReference type="ARBA" id="ARBA00004651"/>
    </source>
</evidence>
<evidence type="ECO:0000256" key="2">
    <source>
        <dbReference type="ARBA" id="ARBA00022448"/>
    </source>
</evidence>
<feature type="domain" description="ABC transmembrane type-1" evidence="8">
    <location>
        <begin position="103"/>
        <end position="319"/>
    </location>
</feature>
<dbReference type="AlphaFoldDB" id="A0A6B0YSY4"/>
<name>A0A6B0YSY4_9CHLR</name>
<dbReference type="PANTHER" id="PTHR30465">
    <property type="entry name" value="INNER MEMBRANE ABC TRANSPORTER"/>
    <property type="match status" value="1"/>
</dbReference>
<feature type="transmembrane region" description="Helical" evidence="7">
    <location>
        <begin position="296"/>
        <end position="322"/>
    </location>
</feature>
<feature type="transmembrane region" description="Helical" evidence="7">
    <location>
        <begin position="12"/>
        <end position="30"/>
    </location>
</feature>
<proteinExistence type="inferred from homology"/>
<keyword evidence="4 7" id="KW-0812">Transmembrane</keyword>
<sequence length="332" mass="37112">MLTQYIGRRLLLLVPLILIISVISFVLIQLPPGDILNMEVLRLRSAGTQVSEEEVEALRQLYGLDKSLPEQYWLWITNILFKGNFGTSFTYVKSVGEILAARVPLTAAVSVLTAIFVWVTAVPIGVYSATHQYSLVDYFWTFVSFIGVATPGFLLALIFLWLAFVWFDISAIGLFSQQYETAPWSWGKLVNMLQHIWIPIVIIGMANTAGMMRTMRGMMLDELNKQYVITARSKGLTETRLLVKYPVRTSMNPVFSTIGWMLPGIISGEVLVSMVLNIPTTGPVLLQALLNQDMFLAGSIVFILSVLTVVGTLISDILLVWLDPRIRYEGVA</sequence>
<evidence type="ECO:0000256" key="3">
    <source>
        <dbReference type="ARBA" id="ARBA00022475"/>
    </source>
</evidence>
<dbReference type="Gene3D" id="1.10.3720.10">
    <property type="entry name" value="MetI-like"/>
    <property type="match status" value="1"/>
</dbReference>
<evidence type="ECO:0000256" key="7">
    <source>
        <dbReference type="RuleBase" id="RU363032"/>
    </source>
</evidence>
<dbReference type="Pfam" id="PF00528">
    <property type="entry name" value="BPD_transp_1"/>
    <property type="match status" value="1"/>
</dbReference>
<evidence type="ECO:0000256" key="5">
    <source>
        <dbReference type="ARBA" id="ARBA00022989"/>
    </source>
</evidence>
<comment type="subcellular location">
    <subcellularLocation>
        <location evidence="1 7">Cell membrane</location>
        <topology evidence="1 7">Multi-pass membrane protein</topology>
    </subcellularLocation>
</comment>
<feature type="transmembrane region" description="Helical" evidence="7">
    <location>
        <begin position="254"/>
        <end position="276"/>
    </location>
</feature>
<evidence type="ECO:0000259" key="8">
    <source>
        <dbReference type="PROSITE" id="PS50928"/>
    </source>
</evidence>
<dbReference type="SUPFAM" id="SSF161098">
    <property type="entry name" value="MetI-like"/>
    <property type="match status" value="1"/>
</dbReference>
<dbReference type="GO" id="GO:0005886">
    <property type="term" value="C:plasma membrane"/>
    <property type="evidence" value="ECO:0007669"/>
    <property type="project" value="UniProtKB-SubCell"/>
</dbReference>
<dbReference type="GO" id="GO:0055085">
    <property type="term" value="P:transmembrane transport"/>
    <property type="evidence" value="ECO:0007669"/>
    <property type="project" value="InterPro"/>
</dbReference>
<feature type="transmembrane region" description="Helical" evidence="7">
    <location>
        <begin position="139"/>
        <end position="167"/>
    </location>
</feature>
<keyword evidence="5 7" id="KW-1133">Transmembrane helix</keyword>
<keyword evidence="3" id="KW-1003">Cell membrane</keyword>
<comment type="caution">
    <text evidence="9">The sequence shown here is derived from an EMBL/GenBank/DDBJ whole genome shotgun (WGS) entry which is preliminary data.</text>
</comment>
<protein>
    <submittedName>
        <fullName evidence="9">ABC transporter permease</fullName>
    </submittedName>
</protein>
<evidence type="ECO:0000313" key="9">
    <source>
        <dbReference type="EMBL" id="MXY93411.1"/>
    </source>
</evidence>
<gene>
    <name evidence="9" type="ORF">F4Y42_08190</name>
</gene>
<evidence type="ECO:0000256" key="6">
    <source>
        <dbReference type="ARBA" id="ARBA00023136"/>
    </source>
</evidence>
<dbReference type="CDD" id="cd06261">
    <property type="entry name" value="TM_PBP2"/>
    <property type="match status" value="1"/>
</dbReference>
<organism evidence="9">
    <name type="scientific">Caldilineaceae bacterium SB0664_bin_27</name>
    <dbReference type="NCBI Taxonomy" id="2605260"/>
    <lineage>
        <taxon>Bacteria</taxon>
        <taxon>Bacillati</taxon>
        <taxon>Chloroflexota</taxon>
        <taxon>Caldilineae</taxon>
        <taxon>Caldilineales</taxon>
        <taxon>Caldilineaceae</taxon>
    </lineage>
</organism>
<accession>A0A6B0YSY4</accession>
<dbReference type="InterPro" id="IPR045621">
    <property type="entry name" value="BPD_transp_1_N"/>
</dbReference>
<feature type="transmembrane region" description="Helical" evidence="7">
    <location>
        <begin position="192"/>
        <end position="210"/>
    </location>
</feature>
<reference evidence="9" key="1">
    <citation type="submission" date="2019-09" db="EMBL/GenBank/DDBJ databases">
        <title>Characterisation of the sponge microbiome using genome-centric metagenomics.</title>
        <authorList>
            <person name="Engelberts J.P."/>
            <person name="Robbins S.J."/>
            <person name="De Goeij J.M."/>
            <person name="Aranda M."/>
            <person name="Bell S.C."/>
            <person name="Webster N.S."/>
        </authorList>
    </citation>
    <scope>NUCLEOTIDE SEQUENCE</scope>
    <source>
        <strain evidence="9">SB0664_bin_27</strain>
    </source>
</reference>
<dbReference type="PANTHER" id="PTHR30465:SF43">
    <property type="entry name" value="OLIGOPEPTIDE ABC TRANSPORTER, PERMEASE PROTEIN"/>
    <property type="match status" value="1"/>
</dbReference>
<feature type="transmembrane region" description="Helical" evidence="7">
    <location>
        <begin position="105"/>
        <end position="127"/>
    </location>
</feature>
<dbReference type="Pfam" id="PF19300">
    <property type="entry name" value="BPD_transp_1_N"/>
    <property type="match status" value="1"/>
</dbReference>
<evidence type="ECO:0000256" key="4">
    <source>
        <dbReference type="ARBA" id="ARBA00022692"/>
    </source>
</evidence>
<dbReference type="PROSITE" id="PS50928">
    <property type="entry name" value="ABC_TM1"/>
    <property type="match status" value="1"/>
</dbReference>
<dbReference type="InterPro" id="IPR035906">
    <property type="entry name" value="MetI-like_sf"/>
</dbReference>
<comment type="similarity">
    <text evidence="7">Belongs to the binding-protein-dependent transport system permease family.</text>
</comment>
<keyword evidence="2 7" id="KW-0813">Transport</keyword>
<dbReference type="InterPro" id="IPR000515">
    <property type="entry name" value="MetI-like"/>
</dbReference>
<keyword evidence="6 7" id="KW-0472">Membrane</keyword>
<dbReference type="EMBL" id="VXRG01000067">
    <property type="protein sequence ID" value="MXY93411.1"/>
    <property type="molecule type" value="Genomic_DNA"/>
</dbReference>